<dbReference type="AlphaFoldDB" id="A0A377BLX9"/>
<dbReference type="EC" id="3.1.3.-" evidence="2"/>
<dbReference type="InterPro" id="IPR023198">
    <property type="entry name" value="PGP-like_dom2"/>
</dbReference>
<keyword evidence="1" id="KW-0460">Magnesium</keyword>
<evidence type="ECO:0000256" key="1">
    <source>
        <dbReference type="ARBA" id="ARBA00022842"/>
    </source>
</evidence>
<gene>
    <name evidence="2" type="primary">yniC_1</name>
    <name evidence="2" type="ORF">NCTC13148_01156</name>
</gene>
<protein>
    <submittedName>
        <fullName evidence="2">Putative phosphatase</fullName>
        <ecNumber evidence="2">3.1.3.-</ecNumber>
    </submittedName>
</protein>
<evidence type="ECO:0000313" key="3">
    <source>
        <dbReference type="Proteomes" id="UP000254255"/>
    </source>
</evidence>
<evidence type="ECO:0000313" key="2">
    <source>
        <dbReference type="EMBL" id="STL70089.1"/>
    </source>
</evidence>
<dbReference type="EMBL" id="UGET01000004">
    <property type="protein sequence ID" value="STL70089.1"/>
    <property type="molecule type" value="Genomic_DNA"/>
</dbReference>
<dbReference type="FunFam" id="1.10.150.240:FF:000004">
    <property type="entry name" value="2-deoxyglucose-6-phosphate phosphatase YniC"/>
    <property type="match status" value="1"/>
</dbReference>
<keyword evidence="2" id="KW-0378">Hydrolase</keyword>
<sequence>MSTPRQILAAIFDMDGLLIDSEPLWDRAELDVMASLGVDISRRNELPDTLGLRIDMVVDLWYARQPWNGPSRQEVVERVIAVPFHWLKRHVHYYQACAKPLRYAKNKVYWWAGLRVTTTYAGKSVDHV</sequence>
<organism evidence="2 3">
    <name type="scientific">Escherichia coli</name>
    <dbReference type="NCBI Taxonomy" id="562"/>
    <lineage>
        <taxon>Bacteria</taxon>
        <taxon>Pseudomonadati</taxon>
        <taxon>Pseudomonadota</taxon>
        <taxon>Gammaproteobacteria</taxon>
        <taxon>Enterobacterales</taxon>
        <taxon>Enterobacteriaceae</taxon>
        <taxon>Escherichia</taxon>
    </lineage>
</organism>
<dbReference type="Gene3D" id="1.10.150.240">
    <property type="entry name" value="Putative phosphatase, domain 2"/>
    <property type="match status" value="1"/>
</dbReference>
<reference evidence="2 3" key="1">
    <citation type="submission" date="2018-06" db="EMBL/GenBank/DDBJ databases">
        <authorList>
            <consortium name="Pathogen Informatics"/>
            <person name="Doyle S."/>
        </authorList>
    </citation>
    <scope>NUCLEOTIDE SEQUENCE [LARGE SCALE GENOMIC DNA]</scope>
    <source>
        <strain evidence="2 3">NCTC13148</strain>
    </source>
</reference>
<dbReference type="InterPro" id="IPR036412">
    <property type="entry name" value="HAD-like_sf"/>
</dbReference>
<dbReference type="GO" id="GO:0016787">
    <property type="term" value="F:hydrolase activity"/>
    <property type="evidence" value="ECO:0007669"/>
    <property type="project" value="UniProtKB-KW"/>
</dbReference>
<accession>A0A377BLX9</accession>
<dbReference type="SUPFAM" id="SSF56784">
    <property type="entry name" value="HAD-like"/>
    <property type="match status" value="1"/>
</dbReference>
<dbReference type="Proteomes" id="UP000254255">
    <property type="component" value="Unassembled WGS sequence"/>
</dbReference>
<proteinExistence type="predicted"/>
<name>A0A377BLX9_ECOLX</name>